<keyword evidence="2" id="KW-1133">Transmembrane helix</keyword>
<keyword evidence="2" id="KW-0812">Transmembrane</keyword>
<feature type="compositionally biased region" description="Low complexity" evidence="1">
    <location>
        <begin position="229"/>
        <end position="257"/>
    </location>
</feature>
<dbReference type="RefSeq" id="WP_139013235.1">
    <property type="nucleotide sequence ID" value="NZ_VBSN01000049.1"/>
</dbReference>
<feature type="transmembrane region" description="Helical" evidence="2">
    <location>
        <begin position="7"/>
        <end position="25"/>
    </location>
</feature>
<evidence type="ECO:0000313" key="4">
    <source>
        <dbReference type="Proteomes" id="UP000323994"/>
    </source>
</evidence>
<dbReference type="EMBL" id="VBSN01000049">
    <property type="protein sequence ID" value="KAA6438433.1"/>
    <property type="molecule type" value="Genomic_DNA"/>
</dbReference>
<feature type="region of interest" description="Disordered" evidence="1">
    <location>
        <begin position="225"/>
        <end position="257"/>
    </location>
</feature>
<gene>
    <name evidence="3" type="ORF">FEM33_17245</name>
</gene>
<feature type="transmembrane region" description="Helical" evidence="2">
    <location>
        <begin position="31"/>
        <end position="48"/>
    </location>
</feature>
<feature type="transmembrane region" description="Helical" evidence="2">
    <location>
        <begin position="122"/>
        <end position="140"/>
    </location>
</feature>
<accession>A0A5M8QVI6</accession>
<protein>
    <recommendedName>
        <fullName evidence="5">Lipoprotein</fullName>
    </recommendedName>
</protein>
<organism evidence="3 4">
    <name type="scientific">Dyadobacter flavalbus</name>
    <dbReference type="NCBI Taxonomy" id="2579942"/>
    <lineage>
        <taxon>Bacteria</taxon>
        <taxon>Pseudomonadati</taxon>
        <taxon>Bacteroidota</taxon>
        <taxon>Cytophagia</taxon>
        <taxon>Cytophagales</taxon>
        <taxon>Spirosomataceae</taxon>
        <taxon>Dyadobacter</taxon>
    </lineage>
</organism>
<evidence type="ECO:0000256" key="1">
    <source>
        <dbReference type="SAM" id="MobiDB-lite"/>
    </source>
</evidence>
<reference evidence="3 4" key="1">
    <citation type="submission" date="2019-05" db="EMBL/GenBank/DDBJ databases">
        <authorList>
            <person name="Qu J.-H."/>
        </authorList>
    </citation>
    <scope>NUCLEOTIDE SEQUENCE [LARGE SCALE GENOMIC DNA]</scope>
    <source>
        <strain evidence="3 4">NS28</strain>
    </source>
</reference>
<dbReference type="PROSITE" id="PS51257">
    <property type="entry name" value="PROKAR_LIPOPROTEIN"/>
    <property type="match status" value="1"/>
</dbReference>
<evidence type="ECO:0000313" key="3">
    <source>
        <dbReference type="EMBL" id="KAA6438433.1"/>
    </source>
</evidence>
<feature type="transmembrane region" description="Helical" evidence="2">
    <location>
        <begin position="93"/>
        <end position="110"/>
    </location>
</feature>
<sequence length="257" mass="27890">MKNRIKILGLMACGISMTGCSSIAGYDDRHIIAYSVIGLISLLFLGLARYSNLIRDEISDLAAFNANAAQLQQTRKWMPLDKTAPFSLTKVQFGLWTVIISSVYIYLSLIKGDCAVGTINKTALVLMGIFAGTAVASTIIDKNEMNDNRDRHQNTPSQGFFVDILSDDNGISLHRFQNFAWTIIAITVYLYKVSEIRTGCELPELSDTLLALTGISSATYLTLKSQENSPPAQQIPQSAPESQPAAPAPAAAPQLVS</sequence>
<keyword evidence="2" id="KW-0472">Membrane</keyword>
<evidence type="ECO:0008006" key="5">
    <source>
        <dbReference type="Google" id="ProtNLM"/>
    </source>
</evidence>
<evidence type="ECO:0000256" key="2">
    <source>
        <dbReference type="SAM" id="Phobius"/>
    </source>
</evidence>
<dbReference type="Proteomes" id="UP000323994">
    <property type="component" value="Unassembled WGS sequence"/>
</dbReference>
<keyword evidence="4" id="KW-1185">Reference proteome</keyword>
<name>A0A5M8QVI6_9BACT</name>
<dbReference type="AlphaFoldDB" id="A0A5M8QVI6"/>
<comment type="caution">
    <text evidence="3">The sequence shown here is derived from an EMBL/GenBank/DDBJ whole genome shotgun (WGS) entry which is preliminary data.</text>
</comment>
<proteinExistence type="predicted"/>
<dbReference type="OrthoDB" id="795005at2"/>